<dbReference type="SMART" id="SM00028">
    <property type="entry name" value="TPR"/>
    <property type="match status" value="3"/>
</dbReference>
<dbReference type="AlphaFoldDB" id="A0A2S6CNZ8"/>
<dbReference type="GO" id="GO:0005871">
    <property type="term" value="C:kinesin complex"/>
    <property type="evidence" value="ECO:0007669"/>
    <property type="project" value="InterPro"/>
</dbReference>
<comment type="caution">
    <text evidence="10">The sequence shown here is derived from an EMBL/GenBank/DDBJ whole genome shotgun (WGS) entry which is preliminary data.</text>
</comment>
<dbReference type="Pfam" id="PF13424">
    <property type="entry name" value="TPR_12"/>
    <property type="match status" value="1"/>
</dbReference>
<dbReference type="PRINTS" id="PR00381">
    <property type="entry name" value="KINESINLIGHT"/>
</dbReference>
<sequence length="211" mass="23760">QLGNDHPDVATSLNNLAGLYDSQGRYNDAEPLYLQSLDIRKRQVGNDHPDVATSLNNLALLYKSQGRFNDAELLYLQSLDIRKRQLGNDHPDVATSLDNLALLYYSQENYLKAEDLAQQALVIYQQKLGNKHPNTQNVALIVKSLYIMKLLQCNKDTLFAILGSLAEQANIPDLNTETMLALLEQIENNPQLLSSIREYLQQQTEASDDNT</sequence>
<evidence type="ECO:0000256" key="4">
    <source>
        <dbReference type="ARBA" id="ARBA00022701"/>
    </source>
</evidence>
<dbReference type="PANTHER" id="PTHR45783">
    <property type="entry name" value="KINESIN LIGHT CHAIN"/>
    <property type="match status" value="1"/>
</dbReference>
<dbReference type="GO" id="GO:0005737">
    <property type="term" value="C:cytoplasm"/>
    <property type="evidence" value="ECO:0007669"/>
    <property type="project" value="TreeGrafter"/>
</dbReference>
<dbReference type="RefSeq" id="WP_133164064.1">
    <property type="nucleotide sequence ID" value="NZ_PGEM01000226.1"/>
</dbReference>
<reference evidence="10 11" key="1">
    <citation type="submission" date="2018-02" db="EMBL/GenBank/DDBJ databases">
        <title>Discovery of a pederin family compound in a non-symbiotic bloom-forming cyanobacterium.</title>
        <authorList>
            <person name="Kust A."/>
            <person name="Mares J."/>
            <person name="Jokela J."/>
            <person name="Urajova P."/>
            <person name="Hajek J."/>
            <person name="Saurav K."/>
            <person name="Voracova K."/>
            <person name="Fewer D.P."/>
            <person name="Haapaniemi E."/>
            <person name="Permi P."/>
            <person name="Rehakova K."/>
            <person name="Sivonen K."/>
            <person name="Hrouzek P."/>
        </authorList>
    </citation>
    <scope>NUCLEOTIDE SEQUENCE [LARGE SCALE GENOMIC DNA]</scope>
    <source>
        <strain evidence="10 11">CHARLIE-1</strain>
    </source>
</reference>
<evidence type="ECO:0000256" key="1">
    <source>
        <dbReference type="ARBA" id="ARBA00004245"/>
    </source>
</evidence>
<keyword evidence="11" id="KW-1185">Reference proteome</keyword>
<dbReference type="Gene3D" id="1.25.40.10">
    <property type="entry name" value="Tetratricopeptide repeat domain"/>
    <property type="match status" value="1"/>
</dbReference>
<dbReference type="InterPro" id="IPR011990">
    <property type="entry name" value="TPR-like_helical_dom_sf"/>
</dbReference>
<evidence type="ECO:0000256" key="6">
    <source>
        <dbReference type="ARBA" id="ARBA00022803"/>
    </source>
</evidence>
<dbReference type="OrthoDB" id="3193074at2"/>
<keyword evidence="9" id="KW-0206">Cytoskeleton</keyword>
<name>A0A2S6CNZ8_9CYAN</name>
<dbReference type="SUPFAM" id="SSF48452">
    <property type="entry name" value="TPR-like"/>
    <property type="match status" value="1"/>
</dbReference>
<keyword evidence="7" id="KW-0175">Coiled coil</keyword>
<proteinExistence type="inferred from homology"/>
<keyword evidence="8" id="KW-0505">Motor protein</keyword>
<dbReference type="GO" id="GO:0007018">
    <property type="term" value="P:microtubule-based movement"/>
    <property type="evidence" value="ECO:0007669"/>
    <property type="project" value="TreeGrafter"/>
</dbReference>
<dbReference type="GO" id="GO:0005874">
    <property type="term" value="C:microtubule"/>
    <property type="evidence" value="ECO:0007669"/>
    <property type="project" value="UniProtKB-KW"/>
</dbReference>
<evidence type="ECO:0000256" key="2">
    <source>
        <dbReference type="ARBA" id="ARBA00009622"/>
    </source>
</evidence>
<protein>
    <submittedName>
        <fullName evidence="10">Pilus assembly protein PilF</fullName>
    </submittedName>
</protein>
<evidence type="ECO:0000256" key="8">
    <source>
        <dbReference type="ARBA" id="ARBA00023175"/>
    </source>
</evidence>
<evidence type="ECO:0000256" key="7">
    <source>
        <dbReference type="ARBA" id="ARBA00023054"/>
    </source>
</evidence>
<keyword evidence="3" id="KW-0963">Cytoplasm</keyword>
<evidence type="ECO:0000313" key="11">
    <source>
        <dbReference type="Proteomes" id="UP000239589"/>
    </source>
</evidence>
<feature type="non-terminal residue" evidence="10">
    <location>
        <position position="1"/>
    </location>
</feature>
<dbReference type="EMBL" id="PGEM01000226">
    <property type="protein sequence ID" value="PPJ61468.1"/>
    <property type="molecule type" value="Genomic_DNA"/>
</dbReference>
<accession>A0A2S6CNZ8</accession>
<evidence type="ECO:0000256" key="5">
    <source>
        <dbReference type="ARBA" id="ARBA00022737"/>
    </source>
</evidence>
<dbReference type="GO" id="GO:0019894">
    <property type="term" value="F:kinesin binding"/>
    <property type="evidence" value="ECO:0007669"/>
    <property type="project" value="TreeGrafter"/>
</dbReference>
<keyword evidence="6" id="KW-0802">TPR repeat</keyword>
<comment type="similarity">
    <text evidence="2">Belongs to the kinesin light chain family.</text>
</comment>
<gene>
    <name evidence="10" type="ORF">CUN59_20760</name>
</gene>
<dbReference type="PANTHER" id="PTHR45783:SF3">
    <property type="entry name" value="KINESIN LIGHT CHAIN"/>
    <property type="match status" value="1"/>
</dbReference>
<dbReference type="Pfam" id="PF13374">
    <property type="entry name" value="TPR_10"/>
    <property type="match status" value="1"/>
</dbReference>
<keyword evidence="5" id="KW-0677">Repeat</keyword>
<comment type="subcellular location">
    <subcellularLocation>
        <location evidence="1">Cytoplasm</location>
        <location evidence="1">Cytoskeleton</location>
    </subcellularLocation>
</comment>
<evidence type="ECO:0000256" key="3">
    <source>
        <dbReference type="ARBA" id="ARBA00022490"/>
    </source>
</evidence>
<dbReference type="InterPro" id="IPR019734">
    <property type="entry name" value="TPR_rpt"/>
</dbReference>
<dbReference type="InterPro" id="IPR002151">
    <property type="entry name" value="Kinesin_light"/>
</dbReference>
<dbReference type="Proteomes" id="UP000239589">
    <property type="component" value="Unassembled WGS sequence"/>
</dbReference>
<organism evidence="10 11">
    <name type="scientific">Cuspidothrix issatschenkoi CHARLIE-1</name>
    <dbReference type="NCBI Taxonomy" id="2052836"/>
    <lineage>
        <taxon>Bacteria</taxon>
        <taxon>Bacillati</taxon>
        <taxon>Cyanobacteriota</taxon>
        <taxon>Cyanophyceae</taxon>
        <taxon>Nostocales</taxon>
        <taxon>Aphanizomenonaceae</taxon>
        <taxon>Cuspidothrix</taxon>
    </lineage>
</organism>
<evidence type="ECO:0000313" key="10">
    <source>
        <dbReference type="EMBL" id="PPJ61468.1"/>
    </source>
</evidence>
<keyword evidence="4" id="KW-0493">Microtubule</keyword>
<evidence type="ECO:0000256" key="9">
    <source>
        <dbReference type="ARBA" id="ARBA00023212"/>
    </source>
</evidence>